<sequence length="72" mass="7572">MPIDRRQSADIHAQPARDAGADGLDAELFALDRAGLDHVLGQCRKAGVVAQSHAKIRQAAEQQALGTADLGQ</sequence>
<dbReference type="AlphaFoldDB" id="A0A011NKV9"/>
<dbReference type="EMBL" id="JFAX01000030">
    <property type="protein sequence ID" value="EXI65020.1"/>
    <property type="molecule type" value="Genomic_DNA"/>
</dbReference>
<organism evidence="1 2">
    <name type="scientific">Candidatus Accumulibacter adjunctus</name>
    <dbReference type="NCBI Taxonomy" id="1454001"/>
    <lineage>
        <taxon>Bacteria</taxon>
        <taxon>Pseudomonadati</taxon>
        <taxon>Pseudomonadota</taxon>
        <taxon>Betaproteobacteria</taxon>
        <taxon>Candidatus Accumulibacter</taxon>
    </lineage>
</organism>
<evidence type="ECO:0000313" key="2">
    <source>
        <dbReference type="Proteomes" id="UP000020218"/>
    </source>
</evidence>
<reference evidence="1" key="1">
    <citation type="submission" date="2014-02" db="EMBL/GenBank/DDBJ databases">
        <title>Expanding our view of genomic diversity in Candidatus Accumulibacter clades.</title>
        <authorList>
            <person name="Skennerton C.T."/>
            <person name="Barr J.J."/>
            <person name="Slater F.R."/>
            <person name="Bond P.L."/>
            <person name="Tyson G.W."/>
        </authorList>
    </citation>
    <scope>NUCLEOTIDE SEQUENCE [LARGE SCALE GENOMIC DNA]</scope>
</reference>
<accession>A0A011NKV9</accession>
<name>A0A011NKV9_9PROT</name>
<keyword evidence="2" id="KW-1185">Reference proteome</keyword>
<proteinExistence type="predicted"/>
<gene>
    <name evidence="1" type="ORF">AW08_03562</name>
</gene>
<protein>
    <submittedName>
        <fullName evidence="1">Uncharacterized protein</fullName>
    </submittedName>
</protein>
<dbReference type="Proteomes" id="UP000020218">
    <property type="component" value="Unassembled WGS sequence"/>
</dbReference>
<evidence type="ECO:0000313" key="1">
    <source>
        <dbReference type="EMBL" id="EXI65020.1"/>
    </source>
</evidence>
<comment type="caution">
    <text evidence="1">The sequence shown here is derived from an EMBL/GenBank/DDBJ whole genome shotgun (WGS) entry which is preliminary data.</text>
</comment>